<proteinExistence type="predicted"/>
<organism evidence="1 2">
    <name type="scientific">Liparis tanakae</name>
    <name type="common">Tanaka's snailfish</name>
    <dbReference type="NCBI Taxonomy" id="230148"/>
    <lineage>
        <taxon>Eukaryota</taxon>
        <taxon>Metazoa</taxon>
        <taxon>Chordata</taxon>
        <taxon>Craniata</taxon>
        <taxon>Vertebrata</taxon>
        <taxon>Euteleostomi</taxon>
        <taxon>Actinopterygii</taxon>
        <taxon>Neopterygii</taxon>
        <taxon>Teleostei</taxon>
        <taxon>Neoteleostei</taxon>
        <taxon>Acanthomorphata</taxon>
        <taxon>Eupercaria</taxon>
        <taxon>Perciformes</taxon>
        <taxon>Cottioidei</taxon>
        <taxon>Cottales</taxon>
        <taxon>Liparidae</taxon>
        <taxon>Liparis</taxon>
    </lineage>
</organism>
<dbReference type="EMBL" id="SRLO01001019">
    <property type="protein sequence ID" value="TNN42691.1"/>
    <property type="molecule type" value="Genomic_DNA"/>
</dbReference>
<reference evidence="1 2" key="1">
    <citation type="submission" date="2019-03" db="EMBL/GenBank/DDBJ databases">
        <title>First draft genome of Liparis tanakae, snailfish: a comprehensive survey of snailfish specific genes.</title>
        <authorList>
            <person name="Kim W."/>
            <person name="Song I."/>
            <person name="Jeong J.-H."/>
            <person name="Kim D."/>
            <person name="Kim S."/>
            <person name="Ryu S."/>
            <person name="Song J.Y."/>
            <person name="Lee S.K."/>
        </authorList>
    </citation>
    <scope>NUCLEOTIDE SEQUENCE [LARGE SCALE GENOMIC DNA]</scope>
    <source>
        <tissue evidence="1">Muscle</tissue>
    </source>
</reference>
<gene>
    <name evidence="1" type="ORF">EYF80_047121</name>
</gene>
<name>A0A4Z2FNS2_9TELE</name>
<keyword evidence="2" id="KW-1185">Reference proteome</keyword>
<accession>A0A4Z2FNS2</accession>
<dbReference type="Proteomes" id="UP000314294">
    <property type="component" value="Unassembled WGS sequence"/>
</dbReference>
<evidence type="ECO:0000313" key="2">
    <source>
        <dbReference type="Proteomes" id="UP000314294"/>
    </source>
</evidence>
<sequence>MAHSALTAATCDPTSTSSSISARLLYCCGDSITISLLGPLPARPCMVVESSLSAAGFSDV</sequence>
<comment type="caution">
    <text evidence="1">The sequence shown here is derived from an EMBL/GenBank/DDBJ whole genome shotgun (WGS) entry which is preliminary data.</text>
</comment>
<dbReference type="AlphaFoldDB" id="A0A4Z2FNS2"/>
<evidence type="ECO:0000313" key="1">
    <source>
        <dbReference type="EMBL" id="TNN42691.1"/>
    </source>
</evidence>
<protein>
    <submittedName>
        <fullName evidence="1">Uncharacterized protein</fullName>
    </submittedName>
</protein>